<keyword evidence="3" id="KW-1185">Reference proteome</keyword>
<dbReference type="EMBL" id="JAPWTJ010003166">
    <property type="protein sequence ID" value="KAJ8961323.1"/>
    <property type="molecule type" value="Genomic_DNA"/>
</dbReference>
<dbReference type="Proteomes" id="UP001162164">
    <property type="component" value="Unassembled WGS sequence"/>
</dbReference>
<gene>
    <name evidence="2" type="ORF">NQ317_012388</name>
</gene>
<organism evidence="2 3">
    <name type="scientific">Molorchus minor</name>
    <dbReference type="NCBI Taxonomy" id="1323400"/>
    <lineage>
        <taxon>Eukaryota</taxon>
        <taxon>Metazoa</taxon>
        <taxon>Ecdysozoa</taxon>
        <taxon>Arthropoda</taxon>
        <taxon>Hexapoda</taxon>
        <taxon>Insecta</taxon>
        <taxon>Pterygota</taxon>
        <taxon>Neoptera</taxon>
        <taxon>Endopterygota</taxon>
        <taxon>Coleoptera</taxon>
        <taxon>Polyphaga</taxon>
        <taxon>Cucujiformia</taxon>
        <taxon>Chrysomeloidea</taxon>
        <taxon>Cerambycidae</taxon>
        <taxon>Lamiinae</taxon>
        <taxon>Monochamini</taxon>
        <taxon>Molorchus</taxon>
    </lineage>
</organism>
<name>A0ABQ9ISE0_9CUCU</name>
<evidence type="ECO:0000313" key="2">
    <source>
        <dbReference type="EMBL" id="KAJ8961323.1"/>
    </source>
</evidence>
<protein>
    <submittedName>
        <fullName evidence="2">Uncharacterized protein</fullName>
    </submittedName>
</protein>
<sequence>FFDEDVCDTNNLNSPRHTEEIINTPTAPKNSRFHFSYRSMPEAAPGIIKLNQVHQVNPLIIKGNDVTSFGVFDKKRFLVSVVTTPLVAVQIQGSPPREISHHRGETSWVINILIFLCSKAISRNSIPDSPQIKSEAPLETISIQTIESDNYTYSFNTNNGNVEEYKTTTEEKLSNILDHNLNNNPSPRKVIKNTPNNLYNIDTTDLVLVDNATNNIIKLEHFKKVDLFSNIDDNFNTSTNSLNSENLSSPMQTSTDVYLDSEILSTDLASNDSQSPKNLQTEANVKKANFDYETNIIEVEKVSEFFSKPKIYLSNESLSNPKSDQSLLDSADTQQGVQKTEETQKKYFGVKTLQNIFTKRDGYSDISTTASELGDDPFPQEKPVIKPKEVDSKLAPADNNVCVYKNNPTYAPETSPQFEENIHNLLSDIFIKSFTSNSEVNASNVSMSKPIGSKKYFSLHGQNLRVGKALRLCPNDDYTDSVENTQRKEKLLGEVRL</sequence>
<comment type="caution">
    <text evidence="2">The sequence shown here is derived from an EMBL/GenBank/DDBJ whole genome shotgun (WGS) entry which is preliminary data.</text>
</comment>
<reference evidence="2" key="1">
    <citation type="journal article" date="2023" name="Insect Mol. Biol.">
        <title>Genome sequencing provides insights into the evolution of gene families encoding plant cell wall-degrading enzymes in longhorned beetles.</title>
        <authorList>
            <person name="Shin N.R."/>
            <person name="Okamura Y."/>
            <person name="Kirsch R."/>
            <person name="Pauchet Y."/>
        </authorList>
    </citation>
    <scope>NUCLEOTIDE SEQUENCE</scope>
    <source>
        <strain evidence="2">MMC_N1</strain>
    </source>
</reference>
<evidence type="ECO:0000313" key="3">
    <source>
        <dbReference type="Proteomes" id="UP001162164"/>
    </source>
</evidence>
<feature type="region of interest" description="Disordered" evidence="1">
    <location>
        <begin position="317"/>
        <end position="341"/>
    </location>
</feature>
<feature type="non-terminal residue" evidence="2">
    <location>
        <position position="1"/>
    </location>
</feature>
<proteinExistence type="predicted"/>
<evidence type="ECO:0000256" key="1">
    <source>
        <dbReference type="SAM" id="MobiDB-lite"/>
    </source>
</evidence>
<feature type="compositionally biased region" description="Polar residues" evidence="1">
    <location>
        <begin position="317"/>
        <end position="338"/>
    </location>
</feature>
<accession>A0ABQ9ISE0</accession>